<feature type="non-terminal residue" evidence="1">
    <location>
        <position position="1"/>
    </location>
</feature>
<accession>A0A6J4LB97</accession>
<sequence length="26" mass="2712">WLFRLPRASACSARSRGATASASTST</sequence>
<protein>
    <submittedName>
        <fullName evidence="1">RNA polymerase sigma factor SigB</fullName>
    </submittedName>
</protein>
<dbReference type="EMBL" id="CADCUF010000095">
    <property type="protein sequence ID" value="CAA9327848.1"/>
    <property type="molecule type" value="Genomic_DNA"/>
</dbReference>
<feature type="non-terminal residue" evidence="1">
    <location>
        <position position="26"/>
    </location>
</feature>
<dbReference type="AlphaFoldDB" id="A0A6J4LB97"/>
<reference evidence="1" key="1">
    <citation type="submission" date="2020-02" db="EMBL/GenBank/DDBJ databases">
        <authorList>
            <person name="Meier V. D."/>
        </authorList>
    </citation>
    <scope>NUCLEOTIDE SEQUENCE</scope>
    <source>
        <strain evidence="1">AVDCRST_MAG24</strain>
    </source>
</reference>
<evidence type="ECO:0000313" key="1">
    <source>
        <dbReference type="EMBL" id="CAA9327848.1"/>
    </source>
</evidence>
<gene>
    <name evidence="1" type="ORF">AVDCRST_MAG24-667</name>
</gene>
<organism evidence="1">
    <name type="scientific">uncultured Nocardioidaceae bacterium</name>
    <dbReference type="NCBI Taxonomy" id="253824"/>
    <lineage>
        <taxon>Bacteria</taxon>
        <taxon>Bacillati</taxon>
        <taxon>Actinomycetota</taxon>
        <taxon>Actinomycetes</taxon>
        <taxon>Propionibacteriales</taxon>
        <taxon>Nocardioidaceae</taxon>
        <taxon>environmental samples</taxon>
    </lineage>
</organism>
<name>A0A6J4LB97_9ACTN</name>
<proteinExistence type="predicted"/>